<gene>
    <name evidence="2" type="ORF">HRI_000139700</name>
</gene>
<keyword evidence="1" id="KW-0175">Coiled coil</keyword>
<keyword evidence="3" id="KW-1185">Reference proteome</keyword>
<dbReference type="AlphaFoldDB" id="A0A9W7GS76"/>
<sequence>MCSGMANELKPCVLVVKASEGESQTTNQEVQYEEYEEYEVQYEEYEAEMVALTLMIFCLVERLTRLGFSLSETNSLPPVRCLEQKYGLPPNMGGQCTPCARGLVCCL</sequence>
<evidence type="ECO:0000256" key="1">
    <source>
        <dbReference type="SAM" id="Coils"/>
    </source>
</evidence>
<evidence type="ECO:0000313" key="3">
    <source>
        <dbReference type="Proteomes" id="UP001165190"/>
    </source>
</evidence>
<dbReference type="Proteomes" id="UP001165190">
    <property type="component" value="Unassembled WGS sequence"/>
</dbReference>
<evidence type="ECO:0000313" key="2">
    <source>
        <dbReference type="EMBL" id="GMI64704.1"/>
    </source>
</evidence>
<dbReference type="EMBL" id="BSYR01000003">
    <property type="protein sequence ID" value="GMI64704.1"/>
    <property type="molecule type" value="Genomic_DNA"/>
</dbReference>
<organism evidence="2 3">
    <name type="scientific">Hibiscus trionum</name>
    <name type="common">Flower of an hour</name>
    <dbReference type="NCBI Taxonomy" id="183268"/>
    <lineage>
        <taxon>Eukaryota</taxon>
        <taxon>Viridiplantae</taxon>
        <taxon>Streptophyta</taxon>
        <taxon>Embryophyta</taxon>
        <taxon>Tracheophyta</taxon>
        <taxon>Spermatophyta</taxon>
        <taxon>Magnoliopsida</taxon>
        <taxon>eudicotyledons</taxon>
        <taxon>Gunneridae</taxon>
        <taxon>Pentapetalae</taxon>
        <taxon>rosids</taxon>
        <taxon>malvids</taxon>
        <taxon>Malvales</taxon>
        <taxon>Malvaceae</taxon>
        <taxon>Malvoideae</taxon>
        <taxon>Hibiscus</taxon>
    </lineage>
</organism>
<comment type="caution">
    <text evidence="2">The sequence shown here is derived from an EMBL/GenBank/DDBJ whole genome shotgun (WGS) entry which is preliminary data.</text>
</comment>
<protein>
    <submittedName>
        <fullName evidence="2">Uncharacterized protein</fullName>
    </submittedName>
</protein>
<name>A0A9W7GS76_HIBTR</name>
<feature type="coiled-coil region" evidence="1">
    <location>
        <begin position="28"/>
        <end position="55"/>
    </location>
</feature>
<accession>A0A9W7GS76</accession>
<proteinExistence type="predicted"/>
<reference evidence="2" key="1">
    <citation type="submission" date="2023-05" db="EMBL/GenBank/DDBJ databases">
        <title>Genome and transcriptome analyses reveal genes involved in the formation of fine ridges on petal epidermal cells in Hibiscus trionum.</title>
        <authorList>
            <person name="Koshimizu S."/>
            <person name="Masuda S."/>
            <person name="Ishii T."/>
            <person name="Shirasu K."/>
            <person name="Hoshino A."/>
            <person name="Arita M."/>
        </authorList>
    </citation>
    <scope>NUCLEOTIDE SEQUENCE</scope>
    <source>
        <strain evidence="2">Hamamatsu line</strain>
    </source>
</reference>